<feature type="region of interest" description="Disordered" evidence="1">
    <location>
        <begin position="1"/>
        <end position="45"/>
    </location>
</feature>
<feature type="region of interest" description="Disordered" evidence="1">
    <location>
        <begin position="68"/>
        <end position="92"/>
    </location>
</feature>
<sequence>MKTSLRSHGFDKPSDLDDHLAELDEEAAEKEAEKPTVREARASATVDQSIRAELDELRKQLEKLRRDVKKLESASHPTRHKPTDLRHEKDHENSRLMMVVRSVAVTSLASRIFASSPVMAALVAVVPFALGLAARRREGASRPTAARPDQPRLNPPPD</sequence>
<keyword evidence="2" id="KW-0472">Membrane</keyword>
<name>A0AA44F0R9_AGRTU</name>
<feature type="compositionally biased region" description="Basic and acidic residues" evidence="1">
    <location>
        <begin position="29"/>
        <end position="41"/>
    </location>
</feature>
<feature type="compositionally biased region" description="Basic and acidic residues" evidence="1">
    <location>
        <begin position="8"/>
        <end position="22"/>
    </location>
</feature>
<keyword evidence="2" id="KW-1133">Transmembrane helix</keyword>
<protein>
    <submittedName>
        <fullName evidence="3">Uncharacterized protein</fullName>
    </submittedName>
</protein>
<feature type="region of interest" description="Disordered" evidence="1">
    <location>
        <begin position="135"/>
        <end position="158"/>
    </location>
</feature>
<evidence type="ECO:0000313" key="4">
    <source>
        <dbReference type="Proteomes" id="UP000702952"/>
    </source>
</evidence>
<gene>
    <name evidence="3" type="ORF">G6M46_00635</name>
</gene>
<dbReference type="RefSeq" id="WP_065658359.1">
    <property type="nucleotide sequence ID" value="NZ_CP123838.1"/>
</dbReference>
<evidence type="ECO:0000313" key="3">
    <source>
        <dbReference type="EMBL" id="NTC26660.1"/>
    </source>
</evidence>
<comment type="caution">
    <text evidence="3">The sequence shown here is derived from an EMBL/GenBank/DDBJ whole genome shotgun (WGS) entry which is preliminary data.</text>
</comment>
<dbReference type="AlphaFoldDB" id="A0AA44F0R9"/>
<feature type="compositionally biased region" description="Basic and acidic residues" evidence="1">
    <location>
        <begin position="81"/>
        <end position="92"/>
    </location>
</feature>
<reference evidence="3" key="1">
    <citation type="journal article" date="2020" name="Science">
        <title>Unexpected conservation and global transmission of agrobacterial virulence plasmids.</title>
        <authorList>
            <person name="Weisberg A.J."/>
            <person name="Davis E.W. 2nd"/>
            <person name="Tabima J."/>
            <person name="Belcher M.S."/>
            <person name="Miller M."/>
            <person name="Kuo C.H."/>
            <person name="Loper J.E."/>
            <person name="Grunwald N.J."/>
            <person name="Putnam M.L."/>
            <person name="Chang J.H."/>
        </authorList>
    </citation>
    <scope>NUCLEOTIDE SEQUENCE</scope>
    <source>
        <strain evidence="3">17-1853-1a</strain>
    </source>
</reference>
<organism evidence="3 4">
    <name type="scientific">Agrobacterium tumefaciens</name>
    <dbReference type="NCBI Taxonomy" id="358"/>
    <lineage>
        <taxon>Bacteria</taxon>
        <taxon>Pseudomonadati</taxon>
        <taxon>Pseudomonadota</taxon>
        <taxon>Alphaproteobacteria</taxon>
        <taxon>Hyphomicrobiales</taxon>
        <taxon>Rhizobiaceae</taxon>
        <taxon>Rhizobium/Agrobacterium group</taxon>
        <taxon>Agrobacterium</taxon>
        <taxon>Agrobacterium tumefaciens complex</taxon>
    </lineage>
</organism>
<dbReference type="Proteomes" id="UP000702952">
    <property type="component" value="Unassembled WGS sequence"/>
</dbReference>
<dbReference type="EMBL" id="JAAMAY010000002">
    <property type="protein sequence ID" value="NTC26660.1"/>
    <property type="molecule type" value="Genomic_DNA"/>
</dbReference>
<evidence type="ECO:0000256" key="2">
    <source>
        <dbReference type="SAM" id="Phobius"/>
    </source>
</evidence>
<evidence type="ECO:0000256" key="1">
    <source>
        <dbReference type="SAM" id="MobiDB-lite"/>
    </source>
</evidence>
<feature type="transmembrane region" description="Helical" evidence="2">
    <location>
        <begin position="112"/>
        <end position="134"/>
    </location>
</feature>
<accession>A0AA44F0R9</accession>
<proteinExistence type="predicted"/>
<keyword evidence="2" id="KW-0812">Transmembrane</keyword>